<protein>
    <submittedName>
        <fullName evidence="1">Uncharacterized protein</fullName>
    </submittedName>
</protein>
<dbReference type="EMBL" id="JYDW01000055">
    <property type="protein sequence ID" value="KRZ58561.1"/>
    <property type="molecule type" value="Genomic_DNA"/>
</dbReference>
<evidence type="ECO:0000313" key="1">
    <source>
        <dbReference type="EMBL" id="KRZ58561.1"/>
    </source>
</evidence>
<dbReference type="OrthoDB" id="5925557at2759"/>
<organism evidence="1 2">
    <name type="scientific">Trichinella nativa</name>
    <dbReference type="NCBI Taxonomy" id="6335"/>
    <lineage>
        <taxon>Eukaryota</taxon>
        <taxon>Metazoa</taxon>
        <taxon>Ecdysozoa</taxon>
        <taxon>Nematoda</taxon>
        <taxon>Enoplea</taxon>
        <taxon>Dorylaimia</taxon>
        <taxon>Trichinellida</taxon>
        <taxon>Trichinellidae</taxon>
        <taxon>Trichinella</taxon>
    </lineage>
</organism>
<accession>A0A0V1LG94</accession>
<sequence>MPSYVKLELHNYTTSIAKNNDVRLTENFQQIEPLQLIRVESSVRKFGVMASSTFSFSWWDGRQSVACRAAVRIAHSAVISLYEVCMLHILSLESQQLLTTVTTDLSCHLTMYTFPSQEQSYKFLRSFMSSLFDVNISEAVPLRFSRTVPVARTLRSDNFFNVSELVKKLSKYIS</sequence>
<name>A0A0V1LG94_9BILA</name>
<proteinExistence type="predicted"/>
<gene>
    <name evidence="1" type="ORF">T02_6718</name>
</gene>
<dbReference type="AlphaFoldDB" id="A0A0V1LG94"/>
<reference evidence="1 2" key="1">
    <citation type="submission" date="2015-05" db="EMBL/GenBank/DDBJ databases">
        <title>Evolution of Trichinella species and genotypes.</title>
        <authorList>
            <person name="Korhonen P.K."/>
            <person name="Edoardo P."/>
            <person name="Giuseppe L.R."/>
            <person name="Gasser R.B."/>
        </authorList>
    </citation>
    <scope>NUCLEOTIDE SEQUENCE [LARGE SCALE GENOMIC DNA]</scope>
    <source>
        <strain evidence="1">ISS10</strain>
    </source>
</reference>
<dbReference type="Proteomes" id="UP000054721">
    <property type="component" value="Unassembled WGS sequence"/>
</dbReference>
<comment type="caution">
    <text evidence="1">The sequence shown here is derived from an EMBL/GenBank/DDBJ whole genome shotgun (WGS) entry which is preliminary data.</text>
</comment>
<keyword evidence="2" id="KW-1185">Reference proteome</keyword>
<evidence type="ECO:0000313" key="2">
    <source>
        <dbReference type="Proteomes" id="UP000054721"/>
    </source>
</evidence>